<keyword evidence="3" id="KW-1185">Reference proteome</keyword>
<accession>A0ABY4WB59</accession>
<evidence type="ECO:0000259" key="1">
    <source>
        <dbReference type="PROSITE" id="PS51078"/>
    </source>
</evidence>
<evidence type="ECO:0000313" key="2">
    <source>
        <dbReference type="EMBL" id="USG62494.1"/>
    </source>
</evidence>
<dbReference type="InterPro" id="IPR014757">
    <property type="entry name" value="Tscrpt_reg_IclR_C"/>
</dbReference>
<dbReference type="Pfam" id="PF01614">
    <property type="entry name" value="IclR_C"/>
    <property type="match status" value="1"/>
</dbReference>
<gene>
    <name evidence="2" type="ORF">NBZ79_05845</name>
</gene>
<evidence type="ECO:0000313" key="3">
    <source>
        <dbReference type="Proteomes" id="UP001056291"/>
    </source>
</evidence>
<dbReference type="PANTHER" id="PTHR30136:SF33">
    <property type="entry name" value="TRANSCRIPTIONAL REGULATORY PROTEIN"/>
    <property type="match status" value="1"/>
</dbReference>
<protein>
    <recommendedName>
        <fullName evidence="1">IclR-ED domain-containing protein</fullName>
    </recommendedName>
</protein>
<proteinExistence type="predicted"/>
<organism evidence="2 3">
    <name type="scientific">Sneathiella marina</name>
    <dbReference type="NCBI Taxonomy" id="2950108"/>
    <lineage>
        <taxon>Bacteria</taxon>
        <taxon>Pseudomonadati</taxon>
        <taxon>Pseudomonadota</taxon>
        <taxon>Alphaproteobacteria</taxon>
        <taxon>Sneathiellales</taxon>
        <taxon>Sneathiellaceae</taxon>
        <taxon>Sneathiella</taxon>
    </lineage>
</organism>
<feature type="domain" description="IclR-ED" evidence="1">
    <location>
        <begin position="1"/>
        <end position="162"/>
    </location>
</feature>
<dbReference type="EMBL" id="CP098747">
    <property type="protein sequence ID" value="USG62494.1"/>
    <property type="molecule type" value="Genomic_DNA"/>
</dbReference>
<dbReference type="Proteomes" id="UP001056291">
    <property type="component" value="Chromosome"/>
</dbReference>
<dbReference type="Gene3D" id="3.30.450.40">
    <property type="match status" value="1"/>
</dbReference>
<name>A0ABY4WB59_9PROT</name>
<dbReference type="InterPro" id="IPR050707">
    <property type="entry name" value="HTH_MetabolicPath_Reg"/>
</dbReference>
<sequence>MSEFAEFAKGNTSLAVFNGADTVYIQTAGDTSNFPHVPEMGMTIPLANTATGRSLLSMLSDEQLALKLEEIESQYPGSLEACGTRIEESIKSCKEKGYCISFGEWRENMHAMAAPIGKTSDGLDVTISCGIPAYRARKEEVENDLAPRLASVAENLRLINIFGN</sequence>
<reference evidence="2" key="1">
    <citation type="submission" date="2022-06" db="EMBL/GenBank/DDBJ databases">
        <title>Sneathiella actinostolidae sp. nov., isolated from a sea anemonein the Western Pacific Ocean.</title>
        <authorList>
            <person name="Wei M.J."/>
        </authorList>
    </citation>
    <scope>NUCLEOTIDE SEQUENCE</scope>
    <source>
        <strain evidence="2">PHK-P5</strain>
    </source>
</reference>
<dbReference type="InterPro" id="IPR029016">
    <property type="entry name" value="GAF-like_dom_sf"/>
</dbReference>
<dbReference type="SUPFAM" id="SSF55781">
    <property type="entry name" value="GAF domain-like"/>
    <property type="match status" value="1"/>
</dbReference>
<dbReference type="PANTHER" id="PTHR30136">
    <property type="entry name" value="HELIX-TURN-HELIX TRANSCRIPTIONAL REGULATOR, ICLR FAMILY"/>
    <property type="match status" value="1"/>
</dbReference>
<dbReference type="PROSITE" id="PS51078">
    <property type="entry name" value="ICLR_ED"/>
    <property type="match status" value="1"/>
</dbReference>